<dbReference type="Pfam" id="PF14226">
    <property type="entry name" value="DIOX_N"/>
    <property type="match status" value="2"/>
</dbReference>
<dbReference type="Gene3D" id="2.60.120.330">
    <property type="entry name" value="B-lactam Antibiotic, Isopenicillin N Synthase, Chain"/>
    <property type="match status" value="3"/>
</dbReference>
<sequence>MRLVNHGVSSSLLEKLNDEIEGFFKLPLEEKMKYKIRPGDLVNHGVSSSLLEKQNDEIEGFFKLPLEEKMKYKIRPGDVQVYGTVVRSDNQRLDWESQRVAMQLFGYLGELLEMKMGAMEELFEDGMQSVRMTYYPPCPQPKMVVGVTPHSGAAGITILHQVNGVEGFQIKKDGVWNLDTTHSLS</sequence>
<dbReference type="PANTHER" id="PTHR47991">
    <property type="entry name" value="OXOGLUTARATE/IRON-DEPENDENT DIOXYGENASE"/>
    <property type="match status" value="1"/>
</dbReference>
<dbReference type="SUPFAM" id="SSF51197">
    <property type="entry name" value="Clavaminate synthase-like"/>
    <property type="match status" value="2"/>
</dbReference>
<dbReference type="Pfam" id="PF03171">
    <property type="entry name" value="2OG-FeII_Oxy"/>
    <property type="match status" value="1"/>
</dbReference>
<dbReference type="GO" id="GO:0031418">
    <property type="term" value="F:L-ascorbic acid binding"/>
    <property type="evidence" value="ECO:0007669"/>
    <property type="project" value="UniProtKB-KW"/>
</dbReference>
<gene>
    <name evidence="6" type="primary">SRG1_19</name>
    <name evidence="6" type="ORF">CFP56_019181</name>
</gene>
<dbReference type="InterPro" id="IPR050295">
    <property type="entry name" value="Plant_2OG-oxidoreductases"/>
</dbReference>
<evidence type="ECO:0000256" key="1">
    <source>
        <dbReference type="ARBA" id="ARBA00022723"/>
    </source>
</evidence>
<reference evidence="6" key="2">
    <citation type="journal article" date="2018" name="Sci. Data">
        <title>The draft genome sequence of cork oak.</title>
        <authorList>
            <person name="Ramos A.M."/>
            <person name="Usie A."/>
            <person name="Barbosa P."/>
            <person name="Barros P.M."/>
            <person name="Capote T."/>
            <person name="Chaves I."/>
            <person name="Simoes F."/>
            <person name="Abreu I."/>
            <person name="Carrasquinho I."/>
            <person name="Faro C."/>
            <person name="Guimaraes J.B."/>
            <person name="Mendonca D."/>
            <person name="Nobrega F."/>
            <person name="Rodrigues L."/>
            <person name="Saibo N.J.M."/>
            <person name="Varela M.C."/>
            <person name="Egas C."/>
            <person name="Matos J."/>
            <person name="Miguel C.M."/>
            <person name="Oliveira M.M."/>
            <person name="Ricardo C.P."/>
            <person name="Goncalves S."/>
        </authorList>
    </citation>
    <scope>NUCLEOTIDE SEQUENCE [LARGE SCALE GENOMIC DNA]</scope>
    <source>
        <strain evidence="6">HL8</strain>
    </source>
</reference>
<feature type="domain" description="Non-haem dioxygenase N-terminal" evidence="5">
    <location>
        <begin position="3"/>
        <end position="37"/>
    </location>
</feature>
<dbReference type="InterPro" id="IPR044861">
    <property type="entry name" value="IPNS-like_FE2OG_OXY"/>
</dbReference>
<dbReference type="EMBL" id="PKMF04000029">
    <property type="protein sequence ID" value="KAK7857183.1"/>
    <property type="molecule type" value="Genomic_DNA"/>
</dbReference>
<dbReference type="InterPro" id="IPR027443">
    <property type="entry name" value="IPNS-like_sf"/>
</dbReference>
<evidence type="ECO:0000259" key="5">
    <source>
        <dbReference type="Pfam" id="PF14226"/>
    </source>
</evidence>
<keyword evidence="1" id="KW-0479">Metal-binding</keyword>
<evidence type="ECO:0000259" key="4">
    <source>
        <dbReference type="Pfam" id="PF03171"/>
    </source>
</evidence>
<comment type="caution">
    <text evidence="6">The sequence shown here is derived from an EMBL/GenBank/DDBJ whole genome shotgun (WGS) entry which is preliminary data.</text>
</comment>
<protein>
    <submittedName>
        <fullName evidence="6">Protein srg1</fullName>
    </submittedName>
</protein>
<feature type="domain" description="Isopenicillin N synthase-like Fe(2+) 2OG dioxygenase" evidence="4">
    <location>
        <begin position="128"/>
        <end position="176"/>
    </location>
</feature>
<reference evidence="6" key="3">
    <citation type="submission" date="2023-07" db="EMBL/GenBank/DDBJ databases">
        <title>An improved reference 1 genome and first organelle genomes of Quercus suber.</title>
        <authorList>
            <consortium name="Genosuber Consortium"/>
            <person name="Usie A."/>
            <person name="Serra O."/>
            <person name="Barros P."/>
        </authorList>
    </citation>
    <scope>NUCLEOTIDE SEQUENCE</scope>
    <source>
        <strain evidence="6">HL8</strain>
        <tissue evidence="6">Leaves</tissue>
    </source>
</reference>
<feature type="domain" description="Non-haem dioxygenase N-terminal" evidence="5">
    <location>
        <begin position="41"/>
        <end position="97"/>
    </location>
</feature>
<evidence type="ECO:0000256" key="2">
    <source>
        <dbReference type="ARBA" id="ARBA00022896"/>
    </source>
</evidence>
<evidence type="ECO:0000313" key="6">
    <source>
        <dbReference type="EMBL" id="KAK7857183.1"/>
    </source>
</evidence>
<dbReference type="AlphaFoldDB" id="A0AAW0M1M5"/>
<reference evidence="6" key="1">
    <citation type="submission" date="2017-12" db="EMBL/GenBank/DDBJ databases">
        <authorList>
            <person name="Barbosa P."/>
            <person name="Usie A."/>
            <person name="Ramos A.M."/>
        </authorList>
    </citation>
    <scope>NUCLEOTIDE SEQUENCE</scope>
    <source>
        <strain evidence="6">HL8</strain>
        <tissue evidence="6">Leaves</tissue>
    </source>
</reference>
<dbReference type="InterPro" id="IPR026992">
    <property type="entry name" value="DIOX_N"/>
</dbReference>
<accession>A0AAW0M1M5</accession>
<proteinExistence type="predicted"/>
<keyword evidence="2" id="KW-0847">Vitamin C</keyword>
<name>A0AAW0M1M5_QUESU</name>
<evidence type="ECO:0000256" key="3">
    <source>
        <dbReference type="ARBA" id="ARBA00023004"/>
    </source>
</evidence>
<dbReference type="GO" id="GO:0046872">
    <property type="term" value="F:metal ion binding"/>
    <property type="evidence" value="ECO:0007669"/>
    <property type="project" value="UniProtKB-KW"/>
</dbReference>
<keyword evidence="3" id="KW-0408">Iron</keyword>
<organism evidence="6">
    <name type="scientific">Quercus suber</name>
    <name type="common">Cork oak</name>
    <dbReference type="NCBI Taxonomy" id="58331"/>
    <lineage>
        <taxon>Eukaryota</taxon>
        <taxon>Viridiplantae</taxon>
        <taxon>Streptophyta</taxon>
        <taxon>Embryophyta</taxon>
        <taxon>Tracheophyta</taxon>
        <taxon>Spermatophyta</taxon>
        <taxon>Magnoliopsida</taxon>
        <taxon>eudicotyledons</taxon>
        <taxon>Gunneridae</taxon>
        <taxon>Pentapetalae</taxon>
        <taxon>rosids</taxon>
        <taxon>fabids</taxon>
        <taxon>Fagales</taxon>
        <taxon>Fagaceae</taxon>
        <taxon>Quercus</taxon>
    </lineage>
</organism>